<evidence type="ECO:0000313" key="2">
    <source>
        <dbReference type="EMBL" id="MED6185958.1"/>
    </source>
</evidence>
<dbReference type="PANTHER" id="PTHR31672:SF13">
    <property type="entry name" value="F-BOX PROTEIN CPR30-LIKE"/>
    <property type="match status" value="1"/>
</dbReference>
<organism evidence="2 3">
    <name type="scientific">Stylosanthes scabra</name>
    <dbReference type="NCBI Taxonomy" id="79078"/>
    <lineage>
        <taxon>Eukaryota</taxon>
        <taxon>Viridiplantae</taxon>
        <taxon>Streptophyta</taxon>
        <taxon>Embryophyta</taxon>
        <taxon>Tracheophyta</taxon>
        <taxon>Spermatophyta</taxon>
        <taxon>Magnoliopsida</taxon>
        <taxon>eudicotyledons</taxon>
        <taxon>Gunneridae</taxon>
        <taxon>Pentapetalae</taxon>
        <taxon>rosids</taxon>
        <taxon>fabids</taxon>
        <taxon>Fabales</taxon>
        <taxon>Fabaceae</taxon>
        <taxon>Papilionoideae</taxon>
        <taxon>50 kb inversion clade</taxon>
        <taxon>dalbergioids sensu lato</taxon>
        <taxon>Dalbergieae</taxon>
        <taxon>Pterocarpus clade</taxon>
        <taxon>Stylosanthes</taxon>
    </lineage>
</organism>
<dbReference type="Proteomes" id="UP001341840">
    <property type="component" value="Unassembled WGS sequence"/>
</dbReference>
<dbReference type="InterPro" id="IPR050796">
    <property type="entry name" value="SCF_F-box_component"/>
</dbReference>
<dbReference type="PANTHER" id="PTHR31672">
    <property type="entry name" value="BNACNNG10540D PROTEIN"/>
    <property type="match status" value="1"/>
</dbReference>
<protein>
    <recommendedName>
        <fullName evidence="1">F-box domain-containing protein</fullName>
    </recommendedName>
</protein>
<comment type="caution">
    <text evidence="2">The sequence shown here is derived from an EMBL/GenBank/DDBJ whole genome shotgun (WGS) entry which is preliminary data.</text>
</comment>
<dbReference type="EMBL" id="JASCZI010181815">
    <property type="protein sequence ID" value="MED6185958.1"/>
    <property type="molecule type" value="Genomic_DNA"/>
</dbReference>
<dbReference type="SUPFAM" id="SSF81383">
    <property type="entry name" value="F-box domain"/>
    <property type="match status" value="1"/>
</dbReference>
<dbReference type="Gene3D" id="1.20.1280.50">
    <property type="match status" value="1"/>
</dbReference>
<reference evidence="2 3" key="1">
    <citation type="journal article" date="2023" name="Plants (Basel)">
        <title>Bridging the Gap: Combining Genomics and Transcriptomics Approaches to Understand Stylosanthes scabra, an Orphan Legume from the Brazilian Caatinga.</title>
        <authorList>
            <person name="Ferreira-Neto J.R.C."/>
            <person name="da Silva M.D."/>
            <person name="Binneck E."/>
            <person name="de Melo N.F."/>
            <person name="da Silva R.H."/>
            <person name="de Melo A.L.T.M."/>
            <person name="Pandolfi V."/>
            <person name="Bustamante F.O."/>
            <person name="Brasileiro-Vidal A.C."/>
            <person name="Benko-Iseppon A.M."/>
        </authorList>
    </citation>
    <scope>NUCLEOTIDE SEQUENCE [LARGE SCALE GENOMIC DNA]</scope>
    <source>
        <tissue evidence="2">Leaves</tissue>
    </source>
</reference>
<evidence type="ECO:0000313" key="3">
    <source>
        <dbReference type="Proteomes" id="UP001341840"/>
    </source>
</evidence>
<dbReference type="InterPro" id="IPR036047">
    <property type="entry name" value="F-box-like_dom_sf"/>
</dbReference>
<name>A0ABU6WPC5_9FABA</name>
<sequence>MNRSTSGDAVAGNRDLMTDIFLRLPARDVLRCMCVCKQWLALISNPHFRYSHTLHLFRNNSYPRALLLPDNNNGNMKVCVVPFTNNDQCSLVAKNICEFVSSIIQSCNGLLLCAGYTPSQKIDSRTKIFHQRCNYYVINPAISSCFDHISYNSSKPYPHLLMPFLSYEPRESPYYKVILFIEFKHGVEISVYSSETKSWSDPVILFTKVPVKFGAYCNGIVHWFSPLKTLIYFDINKFCFNELQWTIPSYDFCLLHVRYFRESGGNMYLVLANVDRELEYDIWELEKDYCGWVLKYHMDLNHICEGLVLSLRNYNGRVPMSVVCQENEEEDSVVVFIKDSNDKKMKVLSYNLNNHGSRILHELDKEFFCNSFQYFETLSWTIGFDHV</sequence>
<proteinExistence type="predicted"/>
<dbReference type="InterPro" id="IPR001810">
    <property type="entry name" value="F-box_dom"/>
</dbReference>
<dbReference type="CDD" id="cd22157">
    <property type="entry name" value="F-box_AtFBW1-like"/>
    <property type="match status" value="1"/>
</dbReference>
<gene>
    <name evidence="2" type="ORF">PIB30_062122</name>
</gene>
<dbReference type="SMART" id="SM00256">
    <property type="entry name" value="FBOX"/>
    <property type="match status" value="1"/>
</dbReference>
<feature type="domain" description="F-box" evidence="1">
    <location>
        <begin position="12"/>
        <end position="52"/>
    </location>
</feature>
<evidence type="ECO:0000259" key="1">
    <source>
        <dbReference type="SMART" id="SM00256"/>
    </source>
</evidence>
<accession>A0ABU6WPC5</accession>
<keyword evidence="3" id="KW-1185">Reference proteome</keyword>
<dbReference type="Pfam" id="PF00646">
    <property type="entry name" value="F-box"/>
    <property type="match status" value="1"/>
</dbReference>